<name>A0A259TW74_9BACT</name>
<comment type="caution">
    <text evidence="3">The sequence shown here is derived from an EMBL/GenBank/DDBJ whole genome shotgun (WGS) entry which is preliminary data.</text>
</comment>
<dbReference type="EMBL" id="MQWB01000001">
    <property type="protein sequence ID" value="OZC02015.1"/>
    <property type="molecule type" value="Genomic_DNA"/>
</dbReference>
<protein>
    <recommendedName>
        <fullName evidence="2">Secretion system C-terminal sorting domain-containing protein</fullName>
    </recommendedName>
</protein>
<proteinExistence type="predicted"/>
<gene>
    <name evidence="3" type="ORF">BSZ36_02880</name>
</gene>
<dbReference type="RefSeq" id="WP_094545816.1">
    <property type="nucleotide sequence ID" value="NZ_MQWB01000001.1"/>
</dbReference>
<organism evidence="3 4">
    <name type="scientific">Rubricoccus marinus</name>
    <dbReference type="NCBI Taxonomy" id="716817"/>
    <lineage>
        <taxon>Bacteria</taxon>
        <taxon>Pseudomonadati</taxon>
        <taxon>Rhodothermota</taxon>
        <taxon>Rhodothermia</taxon>
        <taxon>Rhodothermales</taxon>
        <taxon>Rubricoccaceae</taxon>
        <taxon>Rubricoccus</taxon>
    </lineage>
</organism>
<feature type="chain" id="PRO_5012017225" description="Secretion system C-terminal sorting domain-containing protein" evidence="1">
    <location>
        <begin position="21"/>
        <end position="1395"/>
    </location>
</feature>
<evidence type="ECO:0000256" key="1">
    <source>
        <dbReference type="SAM" id="SignalP"/>
    </source>
</evidence>
<keyword evidence="1" id="KW-0732">Signal</keyword>
<dbReference type="NCBIfam" id="TIGR04183">
    <property type="entry name" value="Por_Secre_tail"/>
    <property type="match status" value="1"/>
</dbReference>
<feature type="signal peptide" evidence="1">
    <location>
        <begin position="1"/>
        <end position="20"/>
    </location>
</feature>
<accession>A0A259TW74</accession>
<evidence type="ECO:0000313" key="3">
    <source>
        <dbReference type="EMBL" id="OZC02015.1"/>
    </source>
</evidence>
<dbReference type="Pfam" id="PF18962">
    <property type="entry name" value="Por_Secre_tail"/>
    <property type="match status" value="1"/>
</dbReference>
<dbReference type="Proteomes" id="UP000216446">
    <property type="component" value="Unassembled WGS sequence"/>
</dbReference>
<evidence type="ECO:0000313" key="4">
    <source>
        <dbReference type="Proteomes" id="UP000216446"/>
    </source>
</evidence>
<sequence length="1395" mass="141585">MLRTLAFFALAALVAPEALAQTCTTSWTNAGSGDWNVPGNWDNGVPGPADDACVTLAGTYTVTNNAPPQINVNSLTLGGASGTQTLDTDEGIAIAAPSTIGANGRWEWRVGVLSGGATLTNNGFVQFDGFFTGALRAITGLGTELVNEGTIDWLDDQLFLVDGGALTNNGTLVKTARGVATAELETSGATPGLFTNTGAIDVQTGRINVDAPSRTVGAALGVAAGATLAFGGGDAVTHAFAGTTSGTASLASGDDPAGVLLMSGDAQFAADAGAIWDIAGAGIQWDQADLIGGQTLTNQGLVVITGFFSNIQRSIAGASTAFDNLGVLDFQDDQLYLIDGGALSNNGTIIKTVAGVATAEIKTSGAVPGSFTNTGTIDVQIGRINIDAPSRTAGAALGVAAGATLAFGGGDAVTHTFAGTTSGTPAGVLRMSGDAQFEAEAGAVWDFGGTGIEWVEADLVGGEALTNTGLVVITGFFSLNQRSINGLGTEFVNAGTVDWQDDQLFLVDDGALTNTGTITKTLPGVSTAELVFEGANTGSRLFANTGTIDVQVGRIDIGVDSRTTSATFMVASGAQLNFEGGTDVTHAFAGTTTGTAAPALGDDPAGVIRMTGDAQIASLGDAAWNIGGSGIEWFTADLIGGETLTNGGLLRITGFFNGARRTISGTETVLANAGTIEWNDDEIALVAGGAMTNAGLFVRTPGGVSATRLYSPDASGSFANAGTVETRGNTLDVDVPMDHQAGGRIAGFARFDIAGSAFTQSGDTSPGSPDSTGVLEWRGQPWAPASGATLFASIGGTTAGDDYDQLAVNDAAALAGTLSLSIADGAAPEVGDSYTVLTATSVTGTFDAVDAPPGYVVSVAYNATDVVVTVDAVGFVITLNGSEGWRAMSLPYADLGLGGDPPGEPITPGLFTSIYTAGYQGADFDPDNSGDPTNPGGYANVFLYNEANNTYPVPATSSSVPEGRGFWFYAFQDEDAYTNGVQGVFPKELLAAGTARTTDFSFPITFTPAAEFTGANLLGNPYDEGLDWSASGWTRTNVSSTIYVYDPAFNVDPVTGYGDYRQWTNGVGGSLTGGVIPVAQGFFAYAMDANPVLTASASARTGTRPDVYGLTGSGESASGASGKTETVLPHVALTLSGEVSGHAREHTLRLVLDEQSALGLDARDGYALEASGDAVRLVARVLGADEALAVASVPGEAEIAVHAEALASGEATSADAEIAWEPVAMPDGWLATLHDRTTGRTYDLTTEGSFRLNLLSGDALVLPAEAPAAKTAQGALPSAYPLRIQGEVATRFTVAFARGATDTEAGVTASALGVPQPNPVRGIVRVPYSVGEAGEVRVALYDALGREVAVLASGERASGAHEATLDTESLAAGVYVVRMTGASGFAETRRLTVVR</sequence>
<reference evidence="3 4" key="1">
    <citation type="submission" date="2016-11" db="EMBL/GenBank/DDBJ databases">
        <title>Study of marine rhodopsin-containing bacteria.</title>
        <authorList>
            <person name="Yoshizawa S."/>
            <person name="Kumagai Y."/>
            <person name="Kogure K."/>
        </authorList>
    </citation>
    <scope>NUCLEOTIDE SEQUENCE [LARGE SCALE GENOMIC DNA]</scope>
    <source>
        <strain evidence="3 4">SG-29</strain>
    </source>
</reference>
<dbReference type="OrthoDB" id="9814616at2"/>
<evidence type="ECO:0000259" key="2">
    <source>
        <dbReference type="Pfam" id="PF18962"/>
    </source>
</evidence>
<dbReference type="InterPro" id="IPR026444">
    <property type="entry name" value="Secre_tail"/>
</dbReference>
<dbReference type="InParanoid" id="A0A259TW74"/>
<keyword evidence="4" id="KW-1185">Reference proteome</keyword>
<feature type="domain" description="Secretion system C-terminal sorting" evidence="2">
    <location>
        <begin position="1317"/>
        <end position="1384"/>
    </location>
</feature>